<keyword evidence="4" id="KW-0808">Transferase</keyword>
<dbReference type="FunCoup" id="A0A162WQ07">
    <property type="interactions" value="36"/>
</dbReference>
<comment type="similarity">
    <text evidence="2">Belongs to the KptA/TPT1 family.</text>
</comment>
<evidence type="ECO:0000256" key="5">
    <source>
        <dbReference type="ARBA" id="ARBA00023027"/>
    </source>
</evidence>
<dbReference type="VEuPathDB" id="FungiDB:PHYBLDRAFT_149326"/>
<dbReference type="InterPro" id="IPR042081">
    <property type="entry name" value="RNA_2'-PTrans_C"/>
</dbReference>
<proteinExistence type="inferred from homology"/>
<dbReference type="Gene3D" id="3.20.170.30">
    <property type="match status" value="1"/>
</dbReference>
<comment type="catalytic activity">
    <reaction evidence="6">
        <text>2'-phospho-[ligated tRNA] + NAD(+) = mature tRNA + ADP-alpha-D-ribose 1'',2''-cyclic phosphate + nicotinamide</text>
        <dbReference type="Rhea" id="RHEA:23324"/>
        <dbReference type="Rhea" id="RHEA-COMP:11106"/>
        <dbReference type="Rhea" id="RHEA-COMP:11107"/>
        <dbReference type="ChEBI" id="CHEBI:17154"/>
        <dbReference type="ChEBI" id="CHEBI:57540"/>
        <dbReference type="ChEBI" id="CHEBI:76596"/>
        <dbReference type="ChEBI" id="CHEBI:82883"/>
        <dbReference type="ChEBI" id="CHEBI:85027"/>
        <dbReference type="EC" id="2.7.1.160"/>
    </reaction>
</comment>
<dbReference type="InParanoid" id="A0A162WQ07"/>
<dbReference type="RefSeq" id="XP_018287575.1">
    <property type="nucleotide sequence ID" value="XM_018432255.1"/>
</dbReference>
<dbReference type="PANTHER" id="PTHR12684:SF2">
    <property type="entry name" value="TRNA 2'-PHOSPHOTRANSFERASE 1"/>
    <property type="match status" value="1"/>
</dbReference>
<dbReference type="OrthoDB" id="419694at2759"/>
<dbReference type="EMBL" id="KV440991">
    <property type="protein sequence ID" value="OAD69535.1"/>
    <property type="molecule type" value="Genomic_DNA"/>
</dbReference>
<evidence type="ECO:0000256" key="6">
    <source>
        <dbReference type="ARBA" id="ARBA00047949"/>
    </source>
</evidence>
<dbReference type="GO" id="GO:0006388">
    <property type="term" value="P:tRNA splicing, via endonucleolytic cleavage and ligation"/>
    <property type="evidence" value="ECO:0007669"/>
    <property type="project" value="TreeGrafter"/>
</dbReference>
<keyword evidence="8" id="KW-1185">Reference proteome</keyword>
<evidence type="ECO:0000313" key="8">
    <source>
        <dbReference type="Proteomes" id="UP000077315"/>
    </source>
</evidence>
<comment type="function">
    <text evidence="1">Catalyzes the last step of tRNA splicing, the transfer of the splice junction 2'-phosphate from ligated tRNA to NAD to produce ADP-ribose 1''-2'' cyclic phosphate.</text>
</comment>
<protein>
    <recommendedName>
        <fullName evidence="3">2'-phosphotransferase</fullName>
        <ecNumber evidence="3">2.7.1.160</ecNumber>
    </recommendedName>
</protein>
<dbReference type="Gene3D" id="1.10.10.970">
    <property type="entry name" value="RNA 2'-phosphotransferase, Tpt1/KptA family, N-terminal domain"/>
    <property type="match status" value="1"/>
</dbReference>
<reference evidence="8" key="1">
    <citation type="submission" date="2015-06" db="EMBL/GenBank/DDBJ databases">
        <title>Expansion of signal transduction pathways in fungi by whole-genome duplication.</title>
        <authorList>
            <consortium name="DOE Joint Genome Institute"/>
            <person name="Corrochano L.M."/>
            <person name="Kuo A."/>
            <person name="Marcet-Houben M."/>
            <person name="Polaino S."/>
            <person name="Salamov A."/>
            <person name="Villalobos J.M."/>
            <person name="Alvarez M.I."/>
            <person name="Avalos J."/>
            <person name="Benito E.P."/>
            <person name="Benoit I."/>
            <person name="Burger G."/>
            <person name="Camino L.P."/>
            <person name="Canovas D."/>
            <person name="Cerda-Olmedo E."/>
            <person name="Cheng J.-F."/>
            <person name="Dominguez A."/>
            <person name="Elias M."/>
            <person name="Eslava A.P."/>
            <person name="Glaser F."/>
            <person name="Grimwood J."/>
            <person name="Gutierrez G."/>
            <person name="Heitman J."/>
            <person name="Henrissat B."/>
            <person name="Iturriaga E.A."/>
            <person name="Lang B.F."/>
            <person name="Lavin J.L."/>
            <person name="Lee S."/>
            <person name="Li W."/>
            <person name="Lindquist E."/>
            <person name="Lopez-Garcia S."/>
            <person name="Luque E.M."/>
            <person name="Marcos A.T."/>
            <person name="Martin J."/>
            <person name="McCluskey K."/>
            <person name="Medina H.R."/>
            <person name="Miralles-Duran A."/>
            <person name="Miyazaki A."/>
            <person name="Munoz-Torres E."/>
            <person name="Oguiza J.A."/>
            <person name="Ohm R."/>
            <person name="Olmedo M."/>
            <person name="Orejas M."/>
            <person name="Ortiz-Castellanos L."/>
            <person name="Pisabarro A.G."/>
            <person name="Rodriguez-Romero J."/>
            <person name="Ruiz-Herrera J."/>
            <person name="Ruiz-Vazquez R."/>
            <person name="Sanz C."/>
            <person name="Schackwitz W."/>
            <person name="Schmutz J."/>
            <person name="Shahriari M."/>
            <person name="Shelest E."/>
            <person name="Silva-Franco F."/>
            <person name="Soanes D."/>
            <person name="Syed K."/>
            <person name="Tagua V.G."/>
            <person name="Talbot N.J."/>
            <person name="Thon M."/>
            <person name="De vries R.P."/>
            <person name="Wiebenga A."/>
            <person name="Yadav J.S."/>
            <person name="Braun E.L."/>
            <person name="Baker S."/>
            <person name="Garre V."/>
            <person name="Horwitz B."/>
            <person name="Torres-Martinez S."/>
            <person name="Idnurm A."/>
            <person name="Herrera-Estrella A."/>
            <person name="Gabaldon T."/>
            <person name="Grigoriev I.V."/>
        </authorList>
    </citation>
    <scope>NUCLEOTIDE SEQUENCE [LARGE SCALE GENOMIC DNA]</scope>
    <source>
        <strain evidence="8">NRRL 1555(-)</strain>
    </source>
</reference>
<evidence type="ECO:0000313" key="7">
    <source>
        <dbReference type="EMBL" id="OAD69535.1"/>
    </source>
</evidence>
<keyword evidence="5" id="KW-0520">NAD</keyword>
<accession>A0A162WQ07</accession>
<dbReference type="InterPro" id="IPR002745">
    <property type="entry name" value="Ptrans_KptA/Tpt1"/>
</dbReference>
<gene>
    <name evidence="7" type="ORF">PHYBLDRAFT_149326</name>
</gene>
<dbReference type="InterPro" id="IPR042080">
    <property type="entry name" value="RNA_2'-PTrans_N"/>
</dbReference>
<dbReference type="GeneID" id="28993161"/>
<evidence type="ECO:0000256" key="2">
    <source>
        <dbReference type="ARBA" id="ARBA00009836"/>
    </source>
</evidence>
<name>A0A162WQ07_PHYB8</name>
<dbReference type="PANTHER" id="PTHR12684">
    <property type="entry name" value="PUTATIVE PHOSPHOTRANSFERASE"/>
    <property type="match status" value="1"/>
</dbReference>
<evidence type="ECO:0000256" key="4">
    <source>
        <dbReference type="ARBA" id="ARBA00022679"/>
    </source>
</evidence>
<organism evidence="7 8">
    <name type="scientific">Phycomyces blakesleeanus (strain ATCC 8743b / DSM 1359 / FGSC 10004 / NBRC 33097 / NRRL 1555)</name>
    <dbReference type="NCBI Taxonomy" id="763407"/>
    <lineage>
        <taxon>Eukaryota</taxon>
        <taxon>Fungi</taxon>
        <taxon>Fungi incertae sedis</taxon>
        <taxon>Mucoromycota</taxon>
        <taxon>Mucoromycotina</taxon>
        <taxon>Mucoromycetes</taxon>
        <taxon>Mucorales</taxon>
        <taxon>Phycomycetaceae</taxon>
        <taxon>Phycomyces</taxon>
    </lineage>
</organism>
<dbReference type="Pfam" id="PF01885">
    <property type="entry name" value="PTS_2-RNA"/>
    <property type="match status" value="1"/>
</dbReference>
<dbReference type="GO" id="GO:0000215">
    <property type="term" value="F:tRNA 2'-phosphotransferase activity"/>
    <property type="evidence" value="ECO:0007669"/>
    <property type="project" value="UniProtKB-EC"/>
</dbReference>
<evidence type="ECO:0000256" key="1">
    <source>
        <dbReference type="ARBA" id="ARBA00003343"/>
    </source>
</evidence>
<dbReference type="SUPFAM" id="SSF56399">
    <property type="entry name" value="ADP-ribosylation"/>
    <property type="match status" value="1"/>
</dbReference>
<dbReference type="STRING" id="763407.A0A162WQ07"/>
<sequence>MTTPDHIDPFDRRRITRISKLLSSLLRHNAVKAKLNIRSDGYLAVSELFSLGSFRDVTMEQIEYVVRDNDKQRFHLMFEDDQWWIRANQGHSIEVKDIALDRIIDPPPVVIHGTKLACWDLIKTTGLKTMGRQHIHFSAGLPGDKDVKSGVRWTSEIFIYIDASKAMADGIEFYRSYNGVILTQGKDNILAPIYFERVVDKQGLLLK</sequence>
<evidence type="ECO:0000256" key="3">
    <source>
        <dbReference type="ARBA" id="ARBA00012007"/>
    </source>
</evidence>
<dbReference type="AlphaFoldDB" id="A0A162WQ07"/>
<dbReference type="EC" id="2.7.1.160" evidence="3"/>
<dbReference type="Proteomes" id="UP000077315">
    <property type="component" value="Unassembled WGS sequence"/>
</dbReference>